<gene>
    <name evidence="6" type="ORF">CRM22_009289</name>
</gene>
<feature type="compositionally biased region" description="Basic and acidic residues" evidence="3">
    <location>
        <begin position="79"/>
        <end position="93"/>
    </location>
</feature>
<feature type="compositionally biased region" description="Basic and acidic residues" evidence="3">
    <location>
        <begin position="52"/>
        <end position="69"/>
    </location>
</feature>
<feature type="compositionally biased region" description="Basic and acidic residues" evidence="3">
    <location>
        <begin position="473"/>
        <end position="483"/>
    </location>
</feature>
<feature type="region of interest" description="Disordered" evidence="3">
    <location>
        <begin position="565"/>
        <end position="614"/>
    </location>
</feature>
<dbReference type="Pfam" id="PF14443">
    <property type="entry name" value="DBC1"/>
    <property type="match status" value="1"/>
</dbReference>
<dbReference type="OrthoDB" id="21006at2759"/>
<dbReference type="InterPro" id="IPR025224">
    <property type="entry name" value="CCAR1/CCAR2"/>
</dbReference>
<dbReference type="InterPro" id="IPR025954">
    <property type="entry name" value="DBC1/CARP1_inactive_NUDIX"/>
</dbReference>
<feature type="domain" description="EF-hand" evidence="4">
    <location>
        <begin position="617"/>
        <end position="652"/>
    </location>
</feature>
<dbReference type="InterPro" id="IPR011992">
    <property type="entry name" value="EF-hand-dom_pair"/>
</dbReference>
<dbReference type="AlphaFoldDB" id="A0A4S2LEH2"/>
<comment type="caution">
    <text evidence="6">The sequence shown here is derived from an EMBL/GenBank/DDBJ whole genome shotgun (WGS) entry which is preliminary data.</text>
</comment>
<sequence length="894" mass="101392">MANRWGRNAPYGGGYMGSGGIGGVGFYMGGPPSADRRPYNPSPAPKPFYGGYREENYGRRSDRRDDFRGGKRGPPKGRSPVEKRPFHDAPAPRRDHRSFGKRQTPFGKYEVKIPKALFNIKTRGFSELRHNYPRLNVATDFYECESTWCDSFPMHSPFKLGNATDYHVFHRDVDPPVPADTSLLNPPDADYSYSARVMLMACPQLAKECENARQLAHDVSGTDKVPPGKNIHFLVGGRAKSETMAIGGPWSPSLDGADPCGDPRTLINTAIRTFKGYTGLDLSSCTEWIRFMEIRYYRFADTKAPAFTGDDEERLVTTERPEVVVFFIPNASHLIPSDEEWAKVKEHYSSVLQALLSPEQKPEVEAAPGADATEVETSVVDASMDDGDEAGTRSDMEPTHYSKLDANSLKVNELRNELAARNLDTKGLKVNLVARLQAALDDEKKADAPEESKTVEDTKAEETPAKPTTPTQSKDESKDLSEKERRRLERLYRLNDKPAIIIHPNKSARGGRFDCHRVSLFSLLDYRTEEQKEQNFEVSLFAEQFHEMLQRDCAFTIFKAINDAPEKEHKSEQDGKLENGIEDEEEKEPDVKRRRNEGPGSIEHEGDEPKVRRLRRTTQPDLLFAFSYYDLGHSGYIREHDLAEILHLLGLRYSKAQMRRLVTKVVTRRDHVQYHQLTDSDITEGDDNDVVTIKAVEAEDIEVVKMLALGNRALFDVEQPQVPAKIILGGGDSRAITQRLEKAEELRRAMEYQFFRIKDELEKTRTQLNSFKDTEDELRAENRDLNSRLKTEQKQLHEHRSLSGTYHHLLRNARDQLDRVLFDINKQFEKEKAKRDAEKAAAAEAEKVEGEADKKEPDAICCVSVIFHGLLKKNHCLIGHRYTLLDAVESQIAS</sequence>
<dbReference type="PANTHER" id="PTHR14304">
    <property type="entry name" value="CELL DIVISION CYCLE AND APOPTOSIS REGULATOR PROTEIN"/>
    <property type="match status" value="1"/>
</dbReference>
<evidence type="ECO:0000313" key="6">
    <source>
        <dbReference type="EMBL" id="TGZ59059.1"/>
    </source>
</evidence>
<dbReference type="InterPro" id="IPR045353">
    <property type="entry name" value="LAIKA"/>
</dbReference>
<evidence type="ECO:0000256" key="1">
    <source>
        <dbReference type="ARBA" id="ARBA00023054"/>
    </source>
</evidence>
<dbReference type="InterPro" id="IPR002048">
    <property type="entry name" value="EF_hand_dom"/>
</dbReference>
<protein>
    <recommendedName>
        <fullName evidence="8">SAP domain-containing protein</fullName>
    </recommendedName>
</protein>
<dbReference type="EMBL" id="SJOL01009009">
    <property type="protein sequence ID" value="TGZ59059.1"/>
    <property type="molecule type" value="Genomic_DNA"/>
</dbReference>
<dbReference type="InterPro" id="IPR003034">
    <property type="entry name" value="SAP_dom"/>
</dbReference>
<dbReference type="Pfam" id="PF19256">
    <property type="entry name" value="LAIKA"/>
    <property type="match status" value="1"/>
</dbReference>
<reference evidence="6 7" key="1">
    <citation type="journal article" date="2019" name="BMC Genomics">
        <title>New insights from Opisthorchis felineus genome: update on genomics of the epidemiologically important liver flukes.</title>
        <authorList>
            <person name="Ershov N.I."/>
            <person name="Mordvinov V.A."/>
            <person name="Prokhortchouk E.B."/>
            <person name="Pakharukova M.Y."/>
            <person name="Gunbin K.V."/>
            <person name="Ustyantsev K."/>
            <person name="Genaev M.A."/>
            <person name="Blinov A.G."/>
            <person name="Mazur A."/>
            <person name="Boulygina E."/>
            <person name="Tsygankova S."/>
            <person name="Khrameeva E."/>
            <person name="Chekanov N."/>
            <person name="Fan G."/>
            <person name="Xiao A."/>
            <person name="Zhang H."/>
            <person name="Xu X."/>
            <person name="Yang H."/>
            <person name="Solovyev V."/>
            <person name="Lee S.M."/>
            <person name="Liu X."/>
            <person name="Afonnikov D.A."/>
            <person name="Skryabin K.G."/>
        </authorList>
    </citation>
    <scope>NUCLEOTIDE SEQUENCE [LARGE SCALE GENOMIC DNA]</scope>
    <source>
        <strain evidence="6">AK-0245</strain>
        <tissue evidence="6">Whole organism</tissue>
    </source>
</reference>
<evidence type="ECO:0000259" key="4">
    <source>
        <dbReference type="PROSITE" id="PS50222"/>
    </source>
</evidence>
<dbReference type="SUPFAM" id="SSF47473">
    <property type="entry name" value="EF-hand"/>
    <property type="match status" value="1"/>
</dbReference>
<dbReference type="PROSITE" id="PS50800">
    <property type="entry name" value="SAP"/>
    <property type="match status" value="1"/>
</dbReference>
<feature type="compositionally biased region" description="Basic and acidic residues" evidence="3">
    <location>
        <begin position="602"/>
        <end position="611"/>
    </location>
</feature>
<feature type="region of interest" description="Disordered" evidence="3">
    <location>
        <begin position="359"/>
        <end position="404"/>
    </location>
</feature>
<accession>A0A4S2LEH2</accession>
<feature type="region of interest" description="Disordered" evidence="3">
    <location>
        <begin position="442"/>
        <end position="483"/>
    </location>
</feature>
<feature type="compositionally biased region" description="Basic and acidic residues" evidence="3">
    <location>
        <begin position="390"/>
        <end position="403"/>
    </location>
</feature>
<dbReference type="Proteomes" id="UP000308267">
    <property type="component" value="Unassembled WGS sequence"/>
</dbReference>
<keyword evidence="1 2" id="KW-0175">Coiled coil</keyword>
<evidence type="ECO:0000313" key="7">
    <source>
        <dbReference type="Proteomes" id="UP000308267"/>
    </source>
</evidence>
<feature type="compositionally biased region" description="Basic and acidic residues" evidence="3">
    <location>
        <begin position="565"/>
        <end position="579"/>
    </location>
</feature>
<dbReference type="PROSITE" id="PS50222">
    <property type="entry name" value="EF_HAND_2"/>
    <property type="match status" value="1"/>
</dbReference>
<feature type="region of interest" description="Disordered" evidence="3">
    <location>
        <begin position="22"/>
        <end position="105"/>
    </location>
</feature>
<dbReference type="GO" id="GO:0006355">
    <property type="term" value="P:regulation of DNA-templated transcription"/>
    <property type="evidence" value="ECO:0007669"/>
    <property type="project" value="InterPro"/>
</dbReference>
<dbReference type="SMART" id="SM00513">
    <property type="entry name" value="SAP"/>
    <property type="match status" value="1"/>
</dbReference>
<dbReference type="SUPFAM" id="SSF68906">
    <property type="entry name" value="SAP domain"/>
    <property type="match status" value="1"/>
</dbReference>
<proteinExistence type="predicted"/>
<dbReference type="SMART" id="SM01122">
    <property type="entry name" value="DBC1"/>
    <property type="match status" value="1"/>
</dbReference>
<dbReference type="Pfam" id="PF02037">
    <property type="entry name" value="SAP"/>
    <property type="match status" value="1"/>
</dbReference>
<feature type="coiled-coil region" evidence="2">
    <location>
        <begin position="761"/>
        <end position="802"/>
    </location>
</feature>
<name>A0A4S2LEH2_OPIFE</name>
<dbReference type="Gene3D" id="1.10.720.30">
    <property type="entry name" value="SAP domain"/>
    <property type="match status" value="1"/>
</dbReference>
<dbReference type="InterPro" id="IPR036361">
    <property type="entry name" value="SAP_dom_sf"/>
</dbReference>
<dbReference type="GO" id="GO:0005509">
    <property type="term" value="F:calcium ion binding"/>
    <property type="evidence" value="ECO:0007669"/>
    <property type="project" value="InterPro"/>
</dbReference>
<dbReference type="Gene3D" id="1.10.238.10">
    <property type="entry name" value="EF-hand"/>
    <property type="match status" value="1"/>
</dbReference>
<evidence type="ECO:0008006" key="8">
    <source>
        <dbReference type="Google" id="ProtNLM"/>
    </source>
</evidence>
<feature type="domain" description="SAP" evidence="5">
    <location>
        <begin position="406"/>
        <end position="440"/>
    </location>
</feature>
<keyword evidence="7" id="KW-1185">Reference proteome</keyword>
<organism evidence="6 7">
    <name type="scientific">Opisthorchis felineus</name>
    <dbReference type="NCBI Taxonomy" id="147828"/>
    <lineage>
        <taxon>Eukaryota</taxon>
        <taxon>Metazoa</taxon>
        <taxon>Spiralia</taxon>
        <taxon>Lophotrochozoa</taxon>
        <taxon>Platyhelminthes</taxon>
        <taxon>Trematoda</taxon>
        <taxon>Digenea</taxon>
        <taxon>Opisthorchiida</taxon>
        <taxon>Opisthorchiata</taxon>
        <taxon>Opisthorchiidae</taxon>
        <taxon>Opisthorchis</taxon>
    </lineage>
</organism>
<evidence type="ECO:0000256" key="3">
    <source>
        <dbReference type="SAM" id="MobiDB-lite"/>
    </source>
</evidence>
<dbReference type="STRING" id="147828.A0A4S2LEH2"/>
<feature type="compositionally biased region" description="Basic and acidic residues" evidence="3">
    <location>
        <begin position="442"/>
        <end position="464"/>
    </location>
</feature>
<dbReference type="GO" id="GO:0005634">
    <property type="term" value="C:nucleus"/>
    <property type="evidence" value="ECO:0007669"/>
    <property type="project" value="TreeGrafter"/>
</dbReference>
<dbReference type="PANTHER" id="PTHR14304:SF11">
    <property type="entry name" value="SAP DOMAIN-CONTAINING PROTEIN"/>
    <property type="match status" value="1"/>
</dbReference>
<evidence type="ECO:0000256" key="2">
    <source>
        <dbReference type="SAM" id="Coils"/>
    </source>
</evidence>
<evidence type="ECO:0000259" key="5">
    <source>
        <dbReference type="PROSITE" id="PS50800"/>
    </source>
</evidence>